<dbReference type="EMBL" id="MT143977">
    <property type="protein sequence ID" value="QJA44529.1"/>
    <property type="molecule type" value="Genomic_DNA"/>
</dbReference>
<evidence type="ECO:0000313" key="1">
    <source>
        <dbReference type="EMBL" id="QJA44529.1"/>
    </source>
</evidence>
<name>A0A6H1ZAN7_9ZZZZ</name>
<dbReference type="EMBL" id="MT144598">
    <property type="protein sequence ID" value="QJH94245.1"/>
    <property type="molecule type" value="Genomic_DNA"/>
</dbReference>
<dbReference type="AlphaFoldDB" id="A0A6H1ZAN7"/>
<gene>
    <name evidence="1" type="ORF">TM448A00111_0032</name>
    <name evidence="2" type="ORF">TM448B00196_0032</name>
</gene>
<dbReference type="InterPro" id="IPR043721">
    <property type="entry name" value="DUF5662"/>
</dbReference>
<sequence length="184" mass="21657">MEKYDCQKDVLSHRERVAFWLKWIIEVLEYRASVHDESKLHSPEKEIFDEYTPKLKIMTLGSPEYQAALEKMGNGLKHHYQENPHHPEHREGGIDRMAIWDLVEMIADWMAAASTKKSVNNNHIDLDYLQKRFNISPQLRRIIAETLWCADMDAIDCKIPPEYQQINNFLSPKENDYGLSTIEK</sequence>
<proteinExistence type="predicted"/>
<evidence type="ECO:0000313" key="2">
    <source>
        <dbReference type="EMBL" id="QJH94245.1"/>
    </source>
</evidence>
<protein>
    <submittedName>
        <fullName evidence="1">Uncharacterized protein</fullName>
    </submittedName>
</protein>
<dbReference type="Pfam" id="PF18907">
    <property type="entry name" value="DUF5662"/>
    <property type="match status" value="1"/>
</dbReference>
<accession>A0A6H1ZAN7</accession>
<organism evidence="1">
    <name type="scientific">viral metagenome</name>
    <dbReference type="NCBI Taxonomy" id="1070528"/>
    <lineage>
        <taxon>unclassified sequences</taxon>
        <taxon>metagenomes</taxon>
        <taxon>organismal metagenomes</taxon>
    </lineage>
</organism>
<reference evidence="1" key="1">
    <citation type="submission" date="2020-03" db="EMBL/GenBank/DDBJ databases">
        <title>The deep terrestrial virosphere.</title>
        <authorList>
            <person name="Holmfeldt K."/>
            <person name="Nilsson E."/>
            <person name="Simone D."/>
            <person name="Lopez-Fernandez M."/>
            <person name="Wu X."/>
            <person name="de Brujin I."/>
            <person name="Lundin D."/>
            <person name="Andersson A."/>
            <person name="Bertilsson S."/>
            <person name="Dopson M."/>
        </authorList>
    </citation>
    <scope>NUCLEOTIDE SEQUENCE</scope>
    <source>
        <strain evidence="1">TM448A00111</strain>
        <strain evidence="2">TM448B00196</strain>
    </source>
</reference>